<organism evidence="6 7">
    <name type="scientific">Effrenium voratum</name>
    <dbReference type="NCBI Taxonomy" id="2562239"/>
    <lineage>
        <taxon>Eukaryota</taxon>
        <taxon>Sar</taxon>
        <taxon>Alveolata</taxon>
        <taxon>Dinophyceae</taxon>
        <taxon>Suessiales</taxon>
        <taxon>Symbiodiniaceae</taxon>
        <taxon>Effrenium</taxon>
    </lineage>
</organism>
<feature type="compositionally biased region" description="Acidic residues" evidence="4">
    <location>
        <begin position="1779"/>
        <end position="1789"/>
    </location>
</feature>
<feature type="compositionally biased region" description="Low complexity" evidence="4">
    <location>
        <begin position="1714"/>
        <end position="1727"/>
    </location>
</feature>
<feature type="non-terminal residue" evidence="6">
    <location>
        <position position="1"/>
    </location>
</feature>
<dbReference type="GO" id="GO:0006892">
    <property type="term" value="P:post-Golgi vesicle-mediated transport"/>
    <property type="evidence" value="ECO:0007669"/>
    <property type="project" value="TreeGrafter"/>
</dbReference>
<feature type="compositionally biased region" description="Low complexity" evidence="4">
    <location>
        <begin position="1746"/>
        <end position="1764"/>
    </location>
</feature>
<dbReference type="GO" id="GO:0005096">
    <property type="term" value="F:GTPase activator activity"/>
    <property type="evidence" value="ECO:0007669"/>
    <property type="project" value="InterPro"/>
</dbReference>
<dbReference type="InterPro" id="IPR006599">
    <property type="entry name" value="CARP_motif"/>
</dbReference>
<accession>A0AA36NIJ9</accession>
<protein>
    <recommendedName>
        <fullName evidence="5">C-CAP/cofactor C-like domain-containing protein</fullName>
    </recommendedName>
</protein>
<evidence type="ECO:0000259" key="5">
    <source>
        <dbReference type="PROSITE" id="PS51329"/>
    </source>
</evidence>
<feature type="compositionally biased region" description="Basic and acidic residues" evidence="4">
    <location>
        <begin position="665"/>
        <end position="679"/>
    </location>
</feature>
<evidence type="ECO:0000313" key="6">
    <source>
        <dbReference type="EMBL" id="CAJ1408289.1"/>
    </source>
</evidence>
<dbReference type="InterPro" id="IPR012945">
    <property type="entry name" value="Tubulin-bd_cofactor_C_dom"/>
</dbReference>
<dbReference type="PROSITE" id="PS51329">
    <property type="entry name" value="C_CAP_COFACTOR_C"/>
    <property type="match status" value="1"/>
</dbReference>
<feature type="region of interest" description="Disordered" evidence="4">
    <location>
        <begin position="659"/>
        <end position="713"/>
    </location>
</feature>
<evidence type="ECO:0000256" key="4">
    <source>
        <dbReference type="SAM" id="MobiDB-lite"/>
    </source>
</evidence>
<feature type="compositionally biased region" description="Basic and acidic residues" evidence="4">
    <location>
        <begin position="918"/>
        <end position="932"/>
    </location>
</feature>
<name>A0AA36NIJ9_9DINO</name>
<feature type="region of interest" description="Disordered" evidence="4">
    <location>
        <begin position="965"/>
        <end position="1237"/>
    </location>
</feature>
<feature type="compositionally biased region" description="Acidic residues" evidence="4">
    <location>
        <begin position="1835"/>
        <end position="1854"/>
    </location>
</feature>
<dbReference type="GO" id="GO:0000166">
    <property type="term" value="F:nucleotide binding"/>
    <property type="evidence" value="ECO:0007669"/>
    <property type="project" value="UniProtKB-KW"/>
</dbReference>
<evidence type="ECO:0000256" key="1">
    <source>
        <dbReference type="ARBA" id="ARBA00008848"/>
    </source>
</evidence>
<dbReference type="InterPro" id="IPR017901">
    <property type="entry name" value="C-CAP_CF_C-like"/>
</dbReference>
<gene>
    <name evidence="6" type="ORF">EVOR1521_LOCUS29755</name>
</gene>
<keyword evidence="3" id="KW-0175">Coiled coil</keyword>
<feature type="compositionally biased region" description="Polar residues" evidence="4">
    <location>
        <begin position="1803"/>
        <end position="1828"/>
    </location>
</feature>
<keyword evidence="7" id="KW-1185">Reference proteome</keyword>
<comment type="similarity">
    <text evidence="1">Belongs to the TBCC family.</text>
</comment>
<reference evidence="6" key="1">
    <citation type="submission" date="2023-08" db="EMBL/GenBank/DDBJ databases">
        <authorList>
            <person name="Chen Y."/>
            <person name="Shah S."/>
            <person name="Dougan E. K."/>
            <person name="Thang M."/>
            <person name="Chan C."/>
        </authorList>
    </citation>
    <scope>NUCLEOTIDE SEQUENCE</scope>
</reference>
<feature type="region of interest" description="Disordered" evidence="4">
    <location>
        <begin position="1696"/>
        <end position="1854"/>
    </location>
</feature>
<evidence type="ECO:0000256" key="2">
    <source>
        <dbReference type="ARBA" id="ARBA00022741"/>
    </source>
</evidence>
<feature type="coiled-coil region" evidence="3">
    <location>
        <begin position="9"/>
        <end position="36"/>
    </location>
</feature>
<dbReference type="PANTHER" id="PTHR15440:SF0">
    <property type="entry name" value="PROTEIN XRP2"/>
    <property type="match status" value="1"/>
</dbReference>
<dbReference type="EMBL" id="CAUJNA010003714">
    <property type="protein sequence ID" value="CAJ1408289.1"/>
    <property type="molecule type" value="Genomic_DNA"/>
</dbReference>
<keyword evidence="2" id="KW-0547">Nucleotide-binding</keyword>
<dbReference type="Pfam" id="PF07986">
    <property type="entry name" value="TBCC"/>
    <property type="match status" value="1"/>
</dbReference>
<feature type="compositionally biased region" description="Polar residues" evidence="4">
    <location>
        <begin position="701"/>
        <end position="710"/>
    </location>
</feature>
<dbReference type="Proteomes" id="UP001178507">
    <property type="component" value="Unassembled WGS sequence"/>
</dbReference>
<feature type="compositionally biased region" description="Basic and acidic residues" evidence="4">
    <location>
        <begin position="1046"/>
        <end position="1166"/>
    </location>
</feature>
<feature type="coiled-coil region" evidence="3">
    <location>
        <begin position="429"/>
        <end position="456"/>
    </location>
</feature>
<dbReference type="InterPro" id="IPR016098">
    <property type="entry name" value="CAP/MinC_C"/>
</dbReference>
<feature type="domain" description="C-CAP/cofactor C-like" evidence="5">
    <location>
        <begin position="1303"/>
        <end position="1454"/>
    </location>
</feature>
<dbReference type="InterPro" id="IPR039093">
    <property type="entry name" value="XRP2"/>
</dbReference>
<feature type="region of interest" description="Disordered" evidence="4">
    <location>
        <begin position="567"/>
        <end position="594"/>
    </location>
</feature>
<feature type="coiled-coil region" evidence="3">
    <location>
        <begin position="98"/>
        <end position="160"/>
    </location>
</feature>
<dbReference type="SMART" id="SM00673">
    <property type="entry name" value="CARP"/>
    <property type="match status" value="2"/>
</dbReference>
<proteinExistence type="inferred from homology"/>
<dbReference type="PANTHER" id="PTHR15440">
    <property type="entry name" value="XRP2 PROTEIN"/>
    <property type="match status" value="1"/>
</dbReference>
<dbReference type="GO" id="GO:0005929">
    <property type="term" value="C:cilium"/>
    <property type="evidence" value="ECO:0007669"/>
    <property type="project" value="TreeGrafter"/>
</dbReference>
<feature type="compositionally biased region" description="Basic and acidic residues" evidence="4">
    <location>
        <begin position="965"/>
        <end position="1019"/>
    </location>
</feature>
<feature type="region of interest" description="Disordered" evidence="4">
    <location>
        <begin position="881"/>
        <end position="950"/>
    </location>
</feature>
<dbReference type="Gene3D" id="2.160.20.70">
    <property type="match status" value="1"/>
</dbReference>
<sequence>VPSRPLGSGVELESQVVQLRNCLETLERRLEEELRSFLAISDKRLQVREEQLRGVGETLQASADAALEQLGRRVDVRLRELERAGMAPMALDEVWDCIKRLQNDCQDLDSKLRRATSTDEIAERFQEMERAQAQRLEDRLATQERRLSDYRVQLQGSNREFLQAIEHRCEMLEKNFWEGQSDRGDVVEAVFKRLAEAAPIRELHDEKINSSNYDKEVQRSRLAAAEAKLSKFAALESKVDFMESQMSQQLEEQAQQFRNVGELQQRLVQKLSATEASCQRVEAQGSVLQAKLQAQMEEDRDRHSSSFESMQLRLVQRLEEVEGRSSRYATRSEKDLVDNMTALAQKISEDNAAAQRQADKRLHSIEERCDQVVQMARVQMERGVQDLKVEAEATKNALEMDLHRAERFMQEMGSKISSQEAQLLRMSEMDVQRSRLETLESKVNEVQGEQRTLRDVKAIVDAHKLQADRRHGDLEISMTSLEEQLRGREQRRSNDVEEQRARYEGLESRLTEVQVGQVRQNTTLENLTATLTNLEPKTVGQIADMARLEQAILVLQQQQRNQSFATTMGSLDRSGVTEPASPTRASSPVGRRVEDRVRRLEDAVDLLPPRLQDRLRALENASGSSELRSSSAASAAVNAVAASLAPQLEELRTRLGLLGQQQGDLDSRLRRAESRERPAAHQPAMQEPVAQPAREPAVDSRNASPKNSPEISELEARLSRLEDHLLTLDSLDSSGMETSALPSGATLQVTLDCIGDSEEPISSSDIRSALQEVESVELLRVDFPDRDRAAVCWVSTGSGAAETRLRRLLEDSDSVLRQRLGVLEVSRVSATPAAAQAVARQLSTRVGSLEEAQRQLAEGLGSVERQVLNIEGRLAGSLGLSTFSRRPMPSFPALPSSYSEPVMEPTTEPVARAGRSNAPREADEEGSVRDLDFGAALDGSPPPDSRHLPHFRSLAAEERRLEMERAAERREQERRVQEETQRKREQEAADRVRRELEEAEVKRKEALEFHRRRMQEESAARSAQLAEEAKEGELRRKRQQEEAEEAERKIREEQERQRQQRKDEDERRKKEEEQDAREIAAQKKREQEQRMRDDEQRRKEADEKNRKEAEEARIKEAEEAEAEEKKRKEAEAQKKREAEEQMRKEAEEQERREAMEAEEQRKRQEAEEAEEARQAQQKAQEAKQKQLEAARAAAGVVQPKEHTPTSQAGAPKPGFEKRRARVTGLPPTARASARSKEEEIKKAFGDVTDHGVFAAIDTTSSGALTLDDLQSFLCDFLGFGQAEVAAFHQRFGEGDAMSLEGFKKGYASLNPFTLTKRHKELIIRKSGSLSSAGLQALQLEELEDSEVYVCELTNTAYVDVCKRCAILIGPSETSVFVRDCEDCVFWIAAQQLRTRDCKRCSFFLYSKTEPVIESSEDLAFAPWSASYPCSKAHFEKLGFNPEKNLWNAIYDFSGKVGKCNWRILGLEETARLQIELEDPPPKPEPENPAAPLTYEALCAEPLESGESCGTSVGQIPQTRPALPAAPPMDFKEVQQIVVQDGGKLAALEQLVRLRRKDSSSQPSTPGALAMATLAGKTLMKAGGGSAEMEAVAKATPASASSALGMARLAGQTLMEAGGGSAETEAVAKATPASASSALGMARLAGQTLMEAGGGSAETEAVAKATPASASSALGMARLAGQTLMEAGTTVHGTMAVEEEDSSGDSPRPAPSKAPKPAAKPAAKPDAAQVRKLLGESSDEESEEAKPSTAPSASAALPKLSLGKAMPKPAVNRAHPVAVDSEEDDDSDIEEAMKKAAAAASASRTSPLGGSSAAKSAPTSLRLSPQSRAEASVPVVDDEDDDSGNDFDEDIDLPM</sequence>
<evidence type="ECO:0000256" key="3">
    <source>
        <dbReference type="SAM" id="Coils"/>
    </source>
</evidence>
<evidence type="ECO:0000313" key="7">
    <source>
        <dbReference type="Proteomes" id="UP001178507"/>
    </source>
</evidence>
<comment type="caution">
    <text evidence="6">The sequence shown here is derived from an EMBL/GenBank/DDBJ whole genome shotgun (WGS) entry which is preliminary data.</text>
</comment>
<dbReference type="GO" id="GO:1990075">
    <property type="term" value="C:periciliary membrane compartment"/>
    <property type="evidence" value="ECO:0007669"/>
    <property type="project" value="TreeGrafter"/>
</dbReference>